<proteinExistence type="predicted"/>
<keyword evidence="1" id="KW-0030">Aminoacyl-tRNA synthetase</keyword>
<gene>
    <name evidence="1" type="ORF">IP97_01818</name>
</gene>
<keyword evidence="1" id="KW-0436">Ligase</keyword>
<evidence type="ECO:0000313" key="2">
    <source>
        <dbReference type="Proteomes" id="UP000315312"/>
    </source>
</evidence>
<name>A0A562KEQ5_9FLAO</name>
<dbReference type="RefSeq" id="WP_144728180.1">
    <property type="nucleotide sequence ID" value="NZ_VLKM01000007.1"/>
</dbReference>
<dbReference type="AlphaFoldDB" id="A0A562KEQ5"/>
<comment type="caution">
    <text evidence="1">The sequence shown here is derived from an EMBL/GenBank/DDBJ whole genome shotgun (WGS) entry which is preliminary data.</text>
</comment>
<dbReference type="Proteomes" id="UP000315312">
    <property type="component" value="Unassembled WGS sequence"/>
</dbReference>
<dbReference type="NCBIfam" id="TIGR04131">
    <property type="entry name" value="Bac_Flav_CTERM"/>
    <property type="match status" value="1"/>
</dbReference>
<keyword evidence="2" id="KW-1185">Reference proteome</keyword>
<feature type="non-terminal residue" evidence="1">
    <location>
        <position position="1"/>
    </location>
</feature>
<sequence length="45" mass="5232">ATDDSEGWDGTYNQELLPATDYWFSLDYMENGVAKQFKAHFSLIR</sequence>
<dbReference type="InterPro" id="IPR026341">
    <property type="entry name" value="T9SS_type_B"/>
</dbReference>
<organism evidence="1 2">
    <name type="scientific">Flavobacterium cheniae</name>
    <dbReference type="NCBI Taxonomy" id="295428"/>
    <lineage>
        <taxon>Bacteria</taxon>
        <taxon>Pseudomonadati</taxon>
        <taxon>Bacteroidota</taxon>
        <taxon>Flavobacteriia</taxon>
        <taxon>Flavobacteriales</taxon>
        <taxon>Flavobacteriaceae</taxon>
        <taxon>Flavobacterium</taxon>
    </lineage>
</organism>
<reference evidence="1 2" key="1">
    <citation type="journal article" date="2015" name="Stand. Genomic Sci.">
        <title>Genomic Encyclopedia of Bacterial and Archaeal Type Strains, Phase III: the genomes of soil and plant-associated and newly described type strains.</title>
        <authorList>
            <person name="Whitman W.B."/>
            <person name="Woyke T."/>
            <person name="Klenk H.P."/>
            <person name="Zhou Y."/>
            <person name="Lilburn T.G."/>
            <person name="Beck B.J."/>
            <person name="De Vos P."/>
            <person name="Vandamme P."/>
            <person name="Eisen J.A."/>
            <person name="Garrity G."/>
            <person name="Hugenholtz P."/>
            <person name="Kyrpides N.C."/>
        </authorList>
    </citation>
    <scope>NUCLEOTIDE SEQUENCE [LARGE SCALE GENOMIC DNA]</scope>
    <source>
        <strain evidence="1 2">CGMCC 1.6844</strain>
    </source>
</reference>
<accession>A0A562KEQ5</accession>
<dbReference type="GO" id="GO:0004812">
    <property type="term" value="F:aminoacyl-tRNA ligase activity"/>
    <property type="evidence" value="ECO:0007669"/>
    <property type="project" value="UniProtKB-KW"/>
</dbReference>
<protein>
    <submittedName>
        <fullName evidence="1">Valyl-tRNA synthetase</fullName>
    </submittedName>
</protein>
<evidence type="ECO:0000313" key="1">
    <source>
        <dbReference type="EMBL" id="TWH93871.1"/>
    </source>
</evidence>
<dbReference type="EMBL" id="VLKM01000007">
    <property type="protein sequence ID" value="TWH93871.1"/>
    <property type="molecule type" value="Genomic_DNA"/>
</dbReference>